<comment type="caution">
    <text evidence="1">The sequence shown here is derived from an EMBL/GenBank/DDBJ whole genome shotgun (WGS) entry which is preliminary data.</text>
</comment>
<organism evidence="1 2">
    <name type="scientific">Candidatus Wallbacteria bacterium HGW-Wallbacteria-1</name>
    <dbReference type="NCBI Taxonomy" id="2013854"/>
    <lineage>
        <taxon>Bacteria</taxon>
        <taxon>Candidatus Walliibacteriota</taxon>
    </lineage>
</organism>
<evidence type="ECO:0000313" key="2">
    <source>
        <dbReference type="Proteomes" id="UP000233256"/>
    </source>
</evidence>
<gene>
    <name evidence="1" type="ORF">CVV64_12985</name>
</gene>
<reference evidence="1 2" key="1">
    <citation type="journal article" date="2017" name="ISME J.">
        <title>Potential for microbial H2 and metal transformations associated with novel bacteria and archaea in deep terrestrial subsurface sediments.</title>
        <authorList>
            <person name="Hernsdorf A.W."/>
            <person name="Amano Y."/>
            <person name="Miyakawa K."/>
            <person name="Ise K."/>
            <person name="Suzuki Y."/>
            <person name="Anantharaman K."/>
            <person name="Probst A."/>
            <person name="Burstein D."/>
            <person name="Thomas B.C."/>
            <person name="Banfield J.F."/>
        </authorList>
    </citation>
    <scope>NUCLEOTIDE SEQUENCE [LARGE SCALE GENOMIC DNA]</scope>
    <source>
        <strain evidence="1">HGW-Wallbacteria-1</strain>
    </source>
</reference>
<dbReference type="Proteomes" id="UP000233256">
    <property type="component" value="Unassembled WGS sequence"/>
</dbReference>
<accession>A0A2N1PMY6</accession>
<dbReference type="EMBL" id="PGXC01000013">
    <property type="protein sequence ID" value="PKK89714.1"/>
    <property type="molecule type" value="Genomic_DNA"/>
</dbReference>
<proteinExistence type="predicted"/>
<name>A0A2N1PMY6_9BACT</name>
<evidence type="ECO:0000313" key="1">
    <source>
        <dbReference type="EMBL" id="PKK89714.1"/>
    </source>
</evidence>
<protein>
    <submittedName>
        <fullName evidence="1">Uncharacterized protein</fullName>
    </submittedName>
</protein>
<sequence>MKHFKITTPAVLIIPILIFAVMGIVNAVAAQSLWQRDMNGSLYVLQQINGVATVFGYPTENDVAKPRETYTAPGTVKIAVDSEGNLFTLRRRVSGNNYLYDVYRNVRGNTGAGNRLWTVTGGLVGNPGNCDIGVCSNTKQGGPRVYVLLTKPTPKLYFNGAISQQSNAIVSGQLASNSRHILVMPYLRDKDYVQVHTSNSYDLQALWKPIPGQGGTTGYLYQKLNNQIWMVHKPTGTPFTEGELANDVQASIGDSYADTVQYYRTRYDRNLSFVGFNSGTGNMSIYNLLFDSTLNSIRTLGWANSWATMGNNTQLLLHMATPNVLSGKAIGSKLVIYEPILKLNPNAILEDEIHDPDGDNLADEGYLREDYVAMGFRKIEIPISTYSDATKPFYYRSLHPVTNLPTGNLVEVRIGHCYHTDPDHTGEYGQFSFDNASTQAQIDSRSYPYAYSERLNGVDDVYIRVHAEATSIPDAGNILAVEVTKTQYMESEYFAVSGADKNTNRTPDIYGNDYGDLYTLRRTYAAFRKDNPYVVPQGWPDSKTNNGYAFPTSGYTLVWTLSLLRETFYTLFQDDTRLSHEFPIGSSKYYQDARTVNCGCRGIAYGPPRQKTTPASPIQDFAVINLGMPPRPRGNFVSDIYAPAQPGGSSGVFFINEDNQYANITQNPWCWENWNGAQGTNTDLDNDGRSGGWPTNVYINKNDQFWGRNPANPGAGISGSPDPMNPVFIWRIKCIKPSETPWHETNRGPIFDPGQYLFTEGGVYQIQSEVSCYIYDYDRILYPPFYWDEASALVAANGGSGTPFSMENRIRTITVKAVAKPPNLTPGNLRIALVDKSSGAEVSTPTVTVDEDILTKFGDLAGSMGYRPCLYMIPNQDVNLSRSVNQASGFWKSSKVRFAPNMIPDSWRLGDPSNPADTAHRIDKFSGLVATGANSPKLKIEITPAKTVGSSRYFKVSQAMGATAEINGTNDTSTSPDRWFWQWDMVAAANSIEIGAGLQSLPPGTNTTNCYYDAYLTPFADAALQNSSFPELDLIFNTPILPGLYTVTFSLSYTIRSWTPVYENPGDTNSTIIGYNPVETTPTPATFSWKVRVLDKTAPIVEILGGPIGNGSFPDEHQVETFTASGPWTYTANTFSGATTGDEFPLQRLQEISVVVTDNNPNFGPAGFEDHKALLFYKNPQGPQATDTDWEIFPLAASSRSVLDEAGNPVTASAALEHGEFRSRTSFVYNGSATFRMPFAVSDVTYHAVGADGPGNGPLWTDAYGSGTTAGVWGDYTPPSLTFLPKNIATANFALRSGIVSDVNGVPWDSAVIGVLDNDPPDISVTVQTQTAGTTTLHITGVDEPALNGTLGAGEALWDTTVWNGNAPGATSPLTGFRVSVTNDKSGTVAETALNITEQDLYRYLPGGDSDGWVVDFTPLPSPYPVYAAAFPLKIMEDERFVISIEGKDNMEGEMKLENLRFAQVVDQATGVVTAPANAGIDMVTTESDGTVISTLPLMAPYKSILRDPTPESRNQFLRCWIMDTTGNKRIVQIPLRVFDTMVRVQTLEVNQ</sequence>